<dbReference type="OrthoDB" id="4849331at2759"/>
<dbReference type="Proteomes" id="UP000326340">
    <property type="component" value="Unassembled WGS sequence"/>
</dbReference>
<protein>
    <recommendedName>
        <fullName evidence="2">DUF7924 domain-containing protein</fullName>
    </recommendedName>
</protein>
<feature type="region of interest" description="Disordered" evidence="1">
    <location>
        <begin position="136"/>
        <end position="163"/>
    </location>
</feature>
<comment type="caution">
    <text evidence="3">The sequence shown here is derived from an EMBL/GenBank/DDBJ whole genome shotgun (WGS) entry which is preliminary data.</text>
</comment>
<feature type="compositionally biased region" description="Polar residues" evidence="1">
    <location>
        <begin position="470"/>
        <end position="482"/>
    </location>
</feature>
<feature type="compositionally biased region" description="Basic and acidic residues" evidence="1">
    <location>
        <begin position="152"/>
        <end position="163"/>
    </location>
</feature>
<sequence>MVQIPAQRALKRVYKSEDQVMSHDALTGHDTQWTEKEAQARKRRYRMTYKPLTEPHIQGKGRKAIRDLSPEYPESSLRRQQTSIPSAPEINSLAQDNADYNNPIEFWRRKKRWPRQYFEPEMEYLLARKRSSSALCGRKRGSSVSSTTPSDQKSREERSAQYRDPRYETLLATRGSFMVKSKLGIASESKTLCNKLLEEEQTLPENSLFPFFATTFSTQLARESTTEMRPDLATHGAKHLEILTESVNEGWTNSIPLTGTRPQSDYAVGFQREAFTKEQLEKLAPFLGEFLGGDVSFFMATYYMYFPFLACEVKCGAAAPDTADRQNAHSMTLAARGIVELFRSVEREIEVHRQILAFSVSHDHQSVRIYGYYPVIDGKDVNYYRHPIRNFSFTELDGKEKWTAYRFTKNVYDLWMPFHFKRICSAIDQLPSKVDFDVEAPSESTNLSQDLESLARLDGPRSSLAGGGNNASRVDTTTSDSSPGPAKRRKSPIKRN</sequence>
<dbReference type="EMBL" id="PUHP01000092">
    <property type="protein sequence ID" value="TQN73491.1"/>
    <property type="molecule type" value="Genomic_DNA"/>
</dbReference>
<evidence type="ECO:0000259" key="2">
    <source>
        <dbReference type="Pfam" id="PF25545"/>
    </source>
</evidence>
<evidence type="ECO:0000313" key="3">
    <source>
        <dbReference type="EMBL" id="TQN73491.1"/>
    </source>
</evidence>
<name>A0A5Q4C376_9PEZI</name>
<proteinExistence type="predicted"/>
<feature type="region of interest" description="Disordered" evidence="1">
    <location>
        <begin position="72"/>
        <end position="95"/>
    </location>
</feature>
<keyword evidence="4" id="KW-1185">Reference proteome</keyword>
<accession>A0A5Q4C376</accession>
<gene>
    <name evidence="3" type="ORF">CSHISOI_01991</name>
</gene>
<feature type="compositionally biased region" description="Basic residues" evidence="1">
    <location>
        <begin position="486"/>
        <end position="496"/>
    </location>
</feature>
<dbReference type="AlphaFoldDB" id="A0A5Q4C376"/>
<feature type="compositionally biased region" description="Polar residues" evidence="1">
    <location>
        <begin position="142"/>
        <end position="151"/>
    </location>
</feature>
<feature type="domain" description="DUF7924" evidence="2">
    <location>
        <begin position="231"/>
        <end position="427"/>
    </location>
</feature>
<dbReference type="PANTHER" id="PTHR42470">
    <property type="entry name" value="VAST DOMAIN-CONTAINING PROTEIN"/>
    <property type="match status" value="1"/>
</dbReference>
<dbReference type="PANTHER" id="PTHR42470:SF2">
    <property type="match status" value="1"/>
</dbReference>
<dbReference type="Pfam" id="PF25545">
    <property type="entry name" value="DUF7924"/>
    <property type="match status" value="1"/>
</dbReference>
<organism evidence="3 4">
    <name type="scientific">Colletotrichum shisoi</name>
    <dbReference type="NCBI Taxonomy" id="2078593"/>
    <lineage>
        <taxon>Eukaryota</taxon>
        <taxon>Fungi</taxon>
        <taxon>Dikarya</taxon>
        <taxon>Ascomycota</taxon>
        <taxon>Pezizomycotina</taxon>
        <taxon>Sordariomycetes</taxon>
        <taxon>Hypocreomycetidae</taxon>
        <taxon>Glomerellales</taxon>
        <taxon>Glomerellaceae</taxon>
        <taxon>Colletotrichum</taxon>
        <taxon>Colletotrichum destructivum species complex</taxon>
    </lineage>
</organism>
<evidence type="ECO:0000256" key="1">
    <source>
        <dbReference type="SAM" id="MobiDB-lite"/>
    </source>
</evidence>
<evidence type="ECO:0000313" key="4">
    <source>
        <dbReference type="Proteomes" id="UP000326340"/>
    </source>
</evidence>
<dbReference type="InterPro" id="IPR057684">
    <property type="entry name" value="DUF7924"/>
</dbReference>
<reference evidence="3 4" key="1">
    <citation type="journal article" date="2019" name="Sci. Rep.">
        <title>Colletotrichum shisoi sp. nov., an anthracnose pathogen of Perilla frutescens in Japan: molecular phylogenetic, morphological and genomic evidence.</title>
        <authorList>
            <person name="Gan P."/>
            <person name="Tsushima A."/>
            <person name="Hiroyama R."/>
            <person name="Narusaka M."/>
            <person name="Takano Y."/>
            <person name="Narusaka Y."/>
            <person name="Kawaradani M."/>
            <person name="Damm U."/>
            <person name="Shirasu K."/>
        </authorList>
    </citation>
    <scope>NUCLEOTIDE SEQUENCE [LARGE SCALE GENOMIC DNA]</scope>
    <source>
        <strain evidence="3 4">PG-2018a</strain>
    </source>
</reference>
<feature type="region of interest" description="Disordered" evidence="1">
    <location>
        <begin position="458"/>
        <end position="496"/>
    </location>
</feature>